<keyword evidence="1" id="KW-0732">Signal</keyword>
<name>A0ABW5IL59_9BACT</name>
<proteinExistence type="predicted"/>
<accession>A0ABW5IL59</accession>
<feature type="chain" id="PRO_5046873519" description="Outer membrane protein beta-barrel domain-containing protein" evidence="1">
    <location>
        <begin position="20"/>
        <end position="158"/>
    </location>
</feature>
<evidence type="ECO:0000313" key="3">
    <source>
        <dbReference type="Proteomes" id="UP001597544"/>
    </source>
</evidence>
<protein>
    <recommendedName>
        <fullName evidence="4">Outer membrane protein beta-barrel domain-containing protein</fullName>
    </recommendedName>
</protein>
<evidence type="ECO:0000256" key="1">
    <source>
        <dbReference type="SAM" id="SignalP"/>
    </source>
</evidence>
<feature type="signal peptide" evidence="1">
    <location>
        <begin position="1"/>
        <end position="19"/>
    </location>
</feature>
<reference evidence="3" key="1">
    <citation type="journal article" date="2019" name="Int. J. Syst. Evol. Microbiol.">
        <title>The Global Catalogue of Microorganisms (GCM) 10K type strain sequencing project: providing services to taxonomists for standard genome sequencing and annotation.</title>
        <authorList>
            <consortium name="The Broad Institute Genomics Platform"/>
            <consortium name="The Broad Institute Genome Sequencing Center for Infectious Disease"/>
            <person name="Wu L."/>
            <person name="Ma J."/>
        </authorList>
    </citation>
    <scope>NUCLEOTIDE SEQUENCE [LARGE SCALE GENOMIC DNA]</scope>
    <source>
        <strain evidence="3">KCTC 42498</strain>
    </source>
</reference>
<sequence>MKYKLLFLVLLLTFSKVQAQDVFSVGPAFHYNFGDKKPKVSWGVEAAIWWYEDKFPISANLGFDKRKGSTVLYSQAQTGVGLAGISVGPYLEFRKEEASTTFGLQTDYWLNYYAGLNYRIRYGGGEKQRAFGLYLKAPIILGSEDEEEGDGWDWEDWD</sequence>
<evidence type="ECO:0000313" key="2">
    <source>
        <dbReference type="EMBL" id="MFD2512735.1"/>
    </source>
</evidence>
<gene>
    <name evidence="2" type="ORF">ACFSRY_02545</name>
</gene>
<keyword evidence="3" id="KW-1185">Reference proteome</keyword>
<dbReference type="EMBL" id="JBHULU010000003">
    <property type="protein sequence ID" value="MFD2512735.1"/>
    <property type="molecule type" value="Genomic_DNA"/>
</dbReference>
<dbReference type="Proteomes" id="UP001597544">
    <property type="component" value="Unassembled WGS sequence"/>
</dbReference>
<comment type="caution">
    <text evidence="2">The sequence shown here is derived from an EMBL/GenBank/DDBJ whole genome shotgun (WGS) entry which is preliminary data.</text>
</comment>
<dbReference type="RefSeq" id="WP_377503144.1">
    <property type="nucleotide sequence ID" value="NZ_JBHULU010000003.1"/>
</dbReference>
<evidence type="ECO:0008006" key="4">
    <source>
        <dbReference type="Google" id="ProtNLM"/>
    </source>
</evidence>
<organism evidence="2 3">
    <name type="scientific">Pontibacter locisalis</name>
    <dbReference type="NCBI Taxonomy" id="1719035"/>
    <lineage>
        <taxon>Bacteria</taxon>
        <taxon>Pseudomonadati</taxon>
        <taxon>Bacteroidota</taxon>
        <taxon>Cytophagia</taxon>
        <taxon>Cytophagales</taxon>
        <taxon>Hymenobacteraceae</taxon>
        <taxon>Pontibacter</taxon>
    </lineage>
</organism>